<gene>
    <name evidence="1" type="ORF">B0H16DRAFT_1743950</name>
</gene>
<reference evidence="1" key="1">
    <citation type="submission" date="2023-03" db="EMBL/GenBank/DDBJ databases">
        <title>Massive genome expansion in bonnet fungi (Mycena s.s.) driven by repeated elements and novel gene families across ecological guilds.</title>
        <authorList>
            <consortium name="Lawrence Berkeley National Laboratory"/>
            <person name="Harder C.B."/>
            <person name="Miyauchi S."/>
            <person name="Viragh M."/>
            <person name="Kuo A."/>
            <person name="Thoen E."/>
            <person name="Andreopoulos B."/>
            <person name="Lu D."/>
            <person name="Skrede I."/>
            <person name="Drula E."/>
            <person name="Henrissat B."/>
            <person name="Morin E."/>
            <person name="Kohler A."/>
            <person name="Barry K."/>
            <person name="LaButti K."/>
            <person name="Morin E."/>
            <person name="Salamov A."/>
            <person name="Lipzen A."/>
            <person name="Mereny Z."/>
            <person name="Hegedus B."/>
            <person name="Baldrian P."/>
            <person name="Stursova M."/>
            <person name="Weitz H."/>
            <person name="Taylor A."/>
            <person name="Grigoriev I.V."/>
            <person name="Nagy L.G."/>
            <person name="Martin F."/>
            <person name="Kauserud H."/>
        </authorList>
    </citation>
    <scope>NUCLEOTIDE SEQUENCE</scope>
    <source>
        <strain evidence="1">CBHHK182m</strain>
    </source>
</reference>
<dbReference type="EMBL" id="JARKIB010000361">
    <property type="protein sequence ID" value="KAJ7712623.1"/>
    <property type="molecule type" value="Genomic_DNA"/>
</dbReference>
<dbReference type="Proteomes" id="UP001215598">
    <property type="component" value="Unassembled WGS sequence"/>
</dbReference>
<organism evidence="1 2">
    <name type="scientific">Mycena metata</name>
    <dbReference type="NCBI Taxonomy" id="1033252"/>
    <lineage>
        <taxon>Eukaryota</taxon>
        <taxon>Fungi</taxon>
        <taxon>Dikarya</taxon>
        <taxon>Basidiomycota</taxon>
        <taxon>Agaricomycotina</taxon>
        <taxon>Agaricomycetes</taxon>
        <taxon>Agaricomycetidae</taxon>
        <taxon>Agaricales</taxon>
        <taxon>Marasmiineae</taxon>
        <taxon>Mycenaceae</taxon>
        <taxon>Mycena</taxon>
    </lineage>
</organism>
<keyword evidence="2" id="KW-1185">Reference proteome</keyword>
<dbReference type="AlphaFoldDB" id="A0AAD7H5P1"/>
<evidence type="ECO:0000313" key="1">
    <source>
        <dbReference type="EMBL" id="KAJ7712623.1"/>
    </source>
</evidence>
<sequence>MPRTALAPHLDCYKGPAVLLPLILWHSAPEQVTVTEGSAREALETLQLATHADFITSLSIRVDLHQDIVQSKTLSNILSLCPRVVQLTLEISSATKFPGLNSATLCAKLLEVLRIPTSLEDLTLRWRLEGTDAFAVSDGPELEMVLLTGLSNVRRVVSRQMGIWHAMRGLHG</sequence>
<accession>A0AAD7H5P1</accession>
<protein>
    <submittedName>
        <fullName evidence="1">Uncharacterized protein</fullName>
    </submittedName>
</protein>
<proteinExistence type="predicted"/>
<evidence type="ECO:0000313" key="2">
    <source>
        <dbReference type="Proteomes" id="UP001215598"/>
    </source>
</evidence>
<name>A0AAD7H5P1_9AGAR</name>
<comment type="caution">
    <text evidence="1">The sequence shown here is derived from an EMBL/GenBank/DDBJ whole genome shotgun (WGS) entry which is preliminary data.</text>
</comment>